<reference evidence="2 3" key="1">
    <citation type="journal article" date="2014" name="Genome Biol.">
        <title>Transcriptome and methylome profiling reveals relics of genome dominance in the mesopolyploid Brassica oleracea.</title>
        <authorList>
            <person name="Parkin I.A."/>
            <person name="Koh C."/>
            <person name="Tang H."/>
            <person name="Robinson S.J."/>
            <person name="Kagale S."/>
            <person name="Clarke W.E."/>
            <person name="Town C.D."/>
            <person name="Nixon J."/>
            <person name="Krishnakumar V."/>
            <person name="Bidwell S.L."/>
            <person name="Denoeud F."/>
            <person name="Belcram H."/>
            <person name="Links M.G."/>
            <person name="Just J."/>
            <person name="Clarke C."/>
            <person name="Bender T."/>
            <person name="Huebert T."/>
            <person name="Mason A.S."/>
            <person name="Pires J.C."/>
            <person name="Barker G."/>
            <person name="Moore J."/>
            <person name="Walley P.G."/>
            <person name="Manoli S."/>
            <person name="Batley J."/>
            <person name="Edwards D."/>
            <person name="Nelson M.N."/>
            <person name="Wang X."/>
            <person name="Paterson A.H."/>
            <person name="King G."/>
            <person name="Bancroft I."/>
            <person name="Chalhoub B."/>
            <person name="Sharpe A.G."/>
        </authorList>
    </citation>
    <scope>NUCLEOTIDE SEQUENCE</scope>
    <source>
        <strain evidence="2 3">cv. TO1000</strain>
    </source>
</reference>
<evidence type="ECO:0000313" key="3">
    <source>
        <dbReference type="Proteomes" id="UP000032141"/>
    </source>
</evidence>
<keyword evidence="3" id="KW-1185">Reference proteome</keyword>
<organism evidence="2 3">
    <name type="scientific">Brassica oleracea var. oleracea</name>
    <dbReference type="NCBI Taxonomy" id="109376"/>
    <lineage>
        <taxon>Eukaryota</taxon>
        <taxon>Viridiplantae</taxon>
        <taxon>Streptophyta</taxon>
        <taxon>Embryophyta</taxon>
        <taxon>Tracheophyta</taxon>
        <taxon>Spermatophyta</taxon>
        <taxon>Magnoliopsida</taxon>
        <taxon>eudicotyledons</taxon>
        <taxon>Gunneridae</taxon>
        <taxon>Pentapetalae</taxon>
        <taxon>rosids</taxon>
        <taxon>malvids</taxon>
        <taxon>Brassicales</taxon>
        <taxon>Brassicaceae</taxon>
        <taxon>Brassiceae</taxon>
        <taxon>Brassica</taxon>
    </lineage>
</organism>
<dbReference type="EnsemblPlants" id="Bo4g057430.1">
    <property type="protein sequence ID" value="Bo4g057430.1"/>
    <property type="gene ID" value="Bo4g057430"/>
</dbReference>
<evidence type="ECO:0000313" key="2">
    <source>
        <dbReference type="EnsemblPlants" id="Bo4g057430.1"/>
    </source>
</evidence>
<keyword evidence="1" id="KW-0732">Signal</keyword>
<feature type="signal peptide" evidence="1">
    <location>
        <begin position="1"/>
        <end position="20"/>
    </location>
</feature>
<feature type="chain" id="PRO_5002269253" description="Secreted protein" evidence="1">
    <location>
        <begin position="21"/>
        <end position="89"/>
    </location>
</feature>
<evidence type="ECO:0000256" key="1">
    <source>
        <dbReference type="SAM" id="SignalP"/>
    </source>
</evidence>
<dbReference type="Gramene" id="Bo4g057430.1">
    <property type="protein sequence ID" value="Bo4g057430.1"/>
    <property type="gene ID" value="Bo4g057430"/>
</dbReference>
<dbReference type="AlphaFoldDB" id="A0A0D3BTI6"/>
<proteinExistence type="predicted"/>
<name>A0A0D3BTI6_BRAOL</name>
<dbReference type="Proteomes" id="UP000032141">
    <property type="component" value="Chromosome C4"/>
</dbReference>
<evidence type="ECO:0008006" key="4">
    <source>
        <dbReference type="Google" id="ProtNLM"/>
    </source>
</evidence>
<protein>
    <recommendedName>
        <fullName evidence="4">Secreted protein</fullName>
    </recommendedName>
</protein>
<reference evidence="2" key="2">
    <citation type="submission" date="2015-03" db="UniProtKB">
        <authorList>
            <consortium name="EnsemblPlants"/>
        </authorList>
    </citation>
    <scope>IDENTIFICATION</scope>
</reference>
<sequence length="89" mass="9972">MVLSLIDICSLSVLLQLVFGHVFVAGSCPIHHLISFPQLHFVNVFRDLMRFQLRRSSSCYYRSSSTFSGGSEMLVSFVAQHSIFQLSSG</sequence>
<accession>A0A0D3BTI6</accession>
<dbReference type="HOGENOM" id="CLU_2457897_0_0_1"/>